<proteinExistence type="predicted"/>
<dbReference type="Proteomes" id="UP001139103">
    <property type="component" value="Unassembled WGS sequence"/>
</dbReference>
<dbReference type="EMBL" id="JAJKFT010000010">
    <property type="protein sequence ID" value="MCC9631042.1"/>
    <property type="molecule type" value="Genomic_DNA"/>
</dbReference>
<name>A0A9X1MS49_9BACT</name>
<comment type="caution">
    <text evidence="2">The sequence shown here is derived from an EMBL/GenBank/DDBJ whole genome shotgun (WGS) entry which is preliminary data.</text>
</comment>
<reference evidence="2" key="1">
    <citation type="submission" date="2021-11" db="EMBL/GenBank/DDBJ databases">
        <title>Genome sequence.</title>
        <authorList>
            <person name="Sun Q."/>
        </authorList>
    </citation>
    <scope>NUCLEOTIDE SEQUENCE</scope>
    <source>
        <strain evidence="2">JC732</strain>
    </source>
</reference>
<gene>
    <name evidence="2" type="ORF">LOC68_21840</name>
</gene>
<sequence>MNGWLDYRWPKSSVAFIAGIFMFAGAVLFFLGDTWYTKYVCPFFFPIGVGLWLKHSWARWTAFVLIALTSALAVVVLVIGDFSASRAVRLLSAIWMLYALWEWDVYAERPQPDIAAVEE</sequence>
<evidence type="ECO:0000313" key="2">
    <source>
        <dbReference type="EMBL" id="MCC9631042.1"/>
    </source>
</evidence>
<evidence type="ECO:0000256" key="1">
    <source>
        <dbReference type="SAM" id="Phobius"/>
    </source>
</evidence>
<keyword evidence="1" id="KW-0812">Transmembrane</keyword>
<feature type="transmembrane region" description="Helical" evidence="1">
    <location>
        <begin position="12"/>
        <end position="30"/>
    </location>
</feature>
<feature type="transmembrane region" description="Helical" evidence="1">
    <location>
        <begin position="60"/>
        <end position="80"/>
    </location>
</feature>
<accession>A0A9X1MS49</accession>
<protein>
    <submittedName>
        <fullName evidence="2">Uncharacterized protein</fullName>
    </submittedName>
</protein>
<evidence type="ECO:0000313" key="3">
    <source>
        <dbReference type="Proteomes" id="UP001139103"/>
    </source>
</evidence>
<organism evidence="2 3">
    <name type="scientific">Blastopirellula sediminis</name>
    <dbReference type="NCBI Taxonomy" id="2894196"/>
    <lineage>
        <taxon>Bacteria</taxon>
        <taxon>Pseudomonadati</taxon>
        <taxon>Planctomycetota</taxon>
        <taxon>Planctomycetia</taxon>
        <taxon>Pirellulales</taxon>
        <taxon>Pirellulaceae</taxon>
        <taxon>Blastopirellula</taxon>
    </lineage>
</organism>
<dbReference type="AlphaFoldDB" id="A0A9X1MS49"/>
<keyword evidence="1" id="KW-0472">Membrane</keyword>
<dbReference type="RefSeq" id="WP_230222675.1">
    <property type="nucleotide sequence ID" value="NZ_JAJKFT010000010.1"/>
</dbReference>
<keyword evidence="1" id="KW-1133">Transmembrane helix</keyword>
<keyword evidence="3" id="KW-1185">Reference proteome</keyword>